<evidence type="ECO:0000313" key="2">
    <source>
        <dbReference type="Proteomes" id="UP000500953"/>
    </source>
</evidence>
<accession>A0A6G9Z1I7</accession>
<gene>
    <name evidence="1" type="ORF">F6W96_14885</name>
</gene>
<dbReference type="RefSeq" id="WP_167486664.1">
    <property type="nucleotide sequence ID" value="NZ_CP046173.1"/>
</dbReference>
<evidence type="ECO:0000313" key="1">
    <source>
        <dbReference type="EMBL" id="QIS19378.1"/>
    </source>
</evidence>
<name>A0A6G9Z1I7_9NOCA</name>
<organism evidence="1 2">
    <name type="scientific">Nocardia terpenica</name>
    <dbReference type="NCBI Taxonomy" id="455432"/>
    <lineage>
        <taxon>Bacteria</taxon>
        <taxon>Bacillati</taxon>
        <taxon>Actinomycetota</taxon>
        <taxon>Actinomycetes</taxon>
        <taxon>Mycobacteriales</taxon>
        <taxon>Nocardiaceae</taxon>
        <taxon>Nocardia</taxon>
    </lineage>
</organism>
<dbReference type="EMBL" id="CP046173">
    <property type="protein sequence ID" value="QIS19378.1"/>
    <property type="molecule type" value="Genomic_DNA"/>
</dbReference>
<dbReference type="Proteomes" id="UP000500953">
    <property type="component" value="Chromosome"/>
</dbReference>
<protein>
    <submittedName>
        <fullName evidence="1">Uncharacterized protein</fullName>
    </submittedName>
</protein>
<reference evidence="1 2" key="1">
    <citation type="journal article" date="2019" name="ACS Chem. Biol.">
        <title>Identification and Mobilization of a Cryptic Antibiotic Biosynthesis Gene Locus from a Human-Pathogenic Nocardia Isolate.</title>
        <authorList>
            <person name="Herisse M."/>
            <person name="Ishida K."/>
            <person name="Porter J.L."/>
            <person name="Howden B."/>
            <person name="Hertweck C."/>
            <person name="Stinear T.P."/>
            <person name="Pidot S.J."/>
        </authorList>
    </citation>
    <scope>NUCLEOTIDE SEQUENCE [LARGE SCALE GENOMIC DNA]</scope>
    <source>
        <strain evidence="1 2">AUSMDU00012715</strain>
    </source>
</reference>
<proteinExistence type="predicted"/>
<dbReference type="AlphaFoldDB" id="A0A6G9Z1I7"/>
<sequence length="155" mass="15567">MSVRAKVADTVPEVESVGQIASPVTEIGTDALLVDTVEGLPLVNVPAAEAGPFGATTVVHDAIPVPVIVMPPCGMVRLPAIGDPFCTDTAQVPEVLTLMFNPGRLDVQPLIVGAAICTDTGPLGFELPGAAGTAPLVVTVVQVTETGPAVAVIGP</sequence>